<comment type="caution">
    <text evidence="2">The sequence shown here is derived from an EMBL/GenBank/DDBJ whole genome shotgun (WGS) entry which is preliminary data.</text>
</comment>
<evidence type="ECO:0000313" key="2">
    <source>
        <dbReference type="EMBL" id="KAF5399111.1"/>
    </source>
</evidence>
<reference evidence="2" key="1">
    <citation type="submission" date="2019-05" db="EMBL/GenBank/DDBJ databases">
        <title>Annotation for the trematode Paragonimus heterotremus.</title>
        <authorList>
            <person name="Choi Y.-J."/>
        </authorList>
    </citation>
    <scope>NUCLEOTIDE SEQUENCE</scope>
    <source>
        <strain evidence="2">LC</strain>
    </source>
</reference>
<dbReference type="AlphaFoldDB" id="A0A8J4WGC5"/>
<feature type="transmembrane region" description="Helical" evidence="1">
    <location>
        <begin position="20"/>
        <end position="42"/>
    </location>
</feature>
<evidence type="ECO:0000256" key="1">
    <source>
        <dbReference type="SAM" id="Phobius"/>
    </source>
</evidence>
<proteinExistence type="predicted"/>
<keyword evidence="1" id="KW-0812">Transmembrane</keyword>
<keyword evidence="3" id="KW-1185">Reference proteome</keyword>
<organism evidence="2 3">
    <name type="scientific">Paragonimus heterotremus</name>
    <dbReference type="NCBI Taxonomy" id="100268"/>
    <lineage>
        <taxon>Eukaryota</taxon>
        <taxon>Metazoa</taxon>
        <taxon>Spiralia</taxon>
        <taxon>Lophotrochozoa</taxon>
        <taxon>Platyhelminthes</taxon>
        <taxon>Trematoda</taxon>
        <taxon>Digenea</taxon>
        <taxon>Plagiorchiida</taxon>
        <taxon>Troglotremata</taxon>
        <taxon>Troglotrematidae</taxon>
        <taxon>Paragonimus</taxon>
    </lineage>
</organism>
<keyword evidence="1" id="KW-1133">Transmembrane helix</keyword>
<dbReference type="Proteomes" id="UP000748531">
    <property type="component" value="Unassembled WGS sequence"/>
</dbReference>
<protein>
    <submittedName>
        <fullName evidence="2">Uncharacterized protein</fullName>
    </submittedName>
</protein>
<accession>A0A8J4WGC5</accession>
<dbReference type="EMBL" id="LUCH01004339">
    <property type="protein sequence ID" value="KAF5399111.1"/>
    <property type="molecule type" value="Genomic_DNA"/>
</dbReference>
<gene>
    <name evidence="2" type="ORF">PHET_07818</name>
</gene>
<name>A0A8J4WGC5_9TREM</name>
<keyword evidence="1" id="KW-0472">Membrane</keyword>
<evidence type="ECO:0000313" key="3">
    <source>
        <dbReference type="Proteomes" id="UP000748531"/>
    </source>
</evidence>
<sequence length="66" mass="7820">MDQLYFNVRPKYDVDHLLPLVQMIMYLSLTSYSCLLSGCYCLRARLNWTTDFSPFSYKLLLVLRSC</sequence>